<comment type="caution">
    <text evidence="1">The sequence shown here is derived from an EMBL/GenBank/DDBJ whole genome shotgun (WGS) entry which is preliminary data.</text>
</comment>
<reference evidence="1" key="1">
    <citation type="journal article" date="2021" name="Genome Biol. Evol.">
        <title>A High-Quality Reference Genome for a Parasitic Bivalve with Doubly Uniparental Inheritance (Bivalvia: Unionida).</title>
        <authorList>
            <person name="Smith C.H."/>
        </authorList>
    </citation>
    <scope>NUCLEOTIDE SEQUENCE</scope>
    <source>
        <strain evidence="1">CHS0354</strain>
    </source>
</reference>
<dbReference type="Proteomes" id="UP001195483">
    <property type="component" value="Unassembled WGS sequence"/>
</dbReference>
<evidence type="ECO:0000313" key="1">
    <source>
        <dbReference type="EMBL" id="KAK3580504.1"/>
    </source>
</evidence>
<dbReference type="AlphaFoldDB" id="A0AAE0RVZ4"/>
<evidence type="ECO:0000313" key="2">
    <source>
        <dbReference type="Proteomes" id="UP001195483"/>
    </source>
</evidence>
<proteinExistence type="predicted"/>
<accession>A0AAE0RVZ4</accession>
<organism evidence="1 2">
    <name type="scientific">Potamilus streckersoni</name>
    <dbReference type="NCBI Taxonomy" id="2493646"/>
    <lineage>
        <taxon>Eukaryota</taxon>
        <taxon>Metazoa</taxon>
        <taxon>Spiralia</taxon>
        <taxon>Lophotrochozoa</taxon>
        <taxon>Mollusca</taxon>
        <taxon>Bivalvia</taxon>
        <taxon>Autobranchia</taxon>
        <taxon>Heteroconchia</taxon>
        <taxon>Palaeoheterodonta</taxon>
        <taxon>Unionida</taxon>
        <taxon>Unionoidea</taxon>
        <taxon>Unionidae</taxon>
        <taxon>Ambleminae</taxon>
        <taxon>Lampsilini</taxon>
        <taxon>Potamilus</taxon>
    </lineage>
</organism>
<protein>
    <submittedName>
        <fullName evidence="1">Uncharacterized protein</fullName>
    </submittedName>
</protein>
<keyword evidence="2" id="KW-1185">Reference proteome</keyword>
<gene>
    <name evidence="1" type="ORF">CHS0354_001102</name>
</gene>
<reference evidence="1" key="3">
    <citation type="submission" date="2023-05" db="EMBL/GenBank/DDBJ databases">
        <authorList>
            <person name="Smith C.H."/>
        </authorList>
    </citation>
    <scope>NUCLEOTIDE SEQUENCE</scope>
    <source>
        <strain evidence="1">CHS0354</strain>
        <tissue evidence="1">Mantle</tissue>
    </source>
</reference>
<dbReference type="EMBL" id="JAEAOA010000114">
    <property type="protein sequence ID" value="KAK3580504.1"/>
    <property type="molecule type" value="Genomic_DNA"/>
</dbReference>
<reference evidence="1" key="2">
    <citation type="journal article" date="2021" name="Genome Biol. Evol.">
        <title>Developing a high-quality reference genome for a parasitic bivalve with doubly uniparental inheritance (Bivalvia: Unionida).</title>
        <authorList>
            <person name="Smith C.H."/>
        </authorList>
    </citation>
    <scope>NUCLEOTIDE SEQUENCE</scope>
    <source>
        <strain evidence="1">CHS0354</strain>
        <tissue evidence="1">Mantle</tissue>
    </source>
</reference>
<sequence>MHWNGRGTSLKKVPNRDLNFALDLQKFITVRELKESSQCGNQINKPNPRKSDNMSETCFAKSLHVTKKALMTSSHKCCNVNMLCQVSHANLASSGLNLTILSTHLLKDSFPAHHFFCRFNQEISIVDVQFAC</sequence>
<name>A0AAE0RVZ4_9BIVA</name>